<organism evidence="2 3">
    <name type="scientific">Brassica cretica</name>
    <name type="common">Mustard</name>
    <dbReference type="NCBI Taxonomy" id="69181"/>
    <lineage>
        <taxon>Eukaryota</taxon>
        <taxon>Viridiplantae</taxon>
        <taxon>Streptophyta</taxon>
        <taxon>Embryophyta</taxon>
        <taxon>Tracheophyta</taxon>
        <taxon>Spermatophyta</taxon>
        <taxon>Magnoliopsida</taxon>
        <taxon>eudicotyledons</taxon>
        <taxon>Gunneridae</taxon>
        <taxon>Pentapetalae</taxon>
        <taxon>rosids</taxon>
        <taxon>malvids</taxon>
        <taxon>Brassicales</taxon>
        <taxon>Brassicaceae</taxon>
        <taxon>Brassiceae</taxon>
        <taxon>Brassica</taxon>
    </lineage>
</organism>
<evidence type="ECO:0000313" key="2">
    <source>
        <dbReference type="EMBL" id="KAF3486667.1"/>
    </source>
</evidence>
<reference evidence="2" key="1">
    <citation type="submission" date="2019-12" db="EMBL/GenBank/DDBJ databases">
        <title>Genome sequencing and annotation of Brassica cretica.</title>
        <authorList>
            <person name="Studholme D.J."/>
            <person name="Sarris P."/>
        </authorList>
    </citation>
    <scope>NUCLEOTIDE SEQUENCE</scope>
    <source>
        <strain evidence="2">PFS-109/04</strain>
        <tissue evidence="2">Leaf</tissue>
    </source>
</reference>
<feature type="compositionally biased region" description="Acidic residues" evidence="1">
    <location>
        <begin position="257"/>
        <end position="268"/>
    </location>
</feature>
<comment type="caution">
    <text evidence="2">The sequence shown here is derived from an EMBL/GenBank/DDBJ whole genome shotgun (WGS) entry which is preliminary data.</text>
</comment>
<protein>
    <submittedName>
        <fullName evidence="2">Uncharacterized protein</fullName>
    </submittedName>
</protein>
<sequence>MVVKLNAFKMGQLVKLVVGVWEQVSTVGWLFLEDPTERKYDVMVPGDGSTPPSDVKEDGDVDLFMSIRLELPDLRLMVTIGNDVVARVIMLVIYISSTPLHDLHGPLPDSAAYWEGMLAQGWKSSNQQLLLDICTDDEYAYLPRNNLSMNKRAHVTSVDSSEGTQSSTDSSTAPSGVVPTHCTAGILGLAEDNLPPVNRPSMALTIVDPQPRKSTILEYLTKGKGKVSDAVHVGQKRERPRIDHRGCRPNPNFPDPLLDEDSTDEGSQDEGTRLLYVGQVFMDRSAFKTHMSLYALAKKFRSLRYADERRKYDNYDGNNLGVYCEKAISRSKLGAAIDNN</sequence>
<feature type="compositionally biased region" description="Low complexity" evidence="1">
    <location>
        <begin position="160"/>
        <end position="172"/>
    </location>
</feature>
<feature type="region of interest" description="Disordered" evidence="1">
    <location>
        <begin position="153"/>
        <end position="178"/>
    </location>
</feature>
<feature type="compositionally biased region" description="Basic and acidic residues" evidence="1">
    <location>
        <begin position="235"/>
        <end position="246"/>
    </location>
</feature>
<name>A0A8S9N057_BRACR</name>
<evidence type="ECO:0000256" key="1">
    <source>
        <dbReference type="SAM" id="MobiDB-lite"/>
    </source>
</evidence>
<dbReference type="Proteomes" id="UP000712600">
    <property type="component" value="Unassembled WGS sequence"/>
</dbReference>
<accession>A0A8S9N057</accession>
<feature type="region of interest" description="Disordered" evidence="1">
    <location>
        <begin position="228"/>
        <end position="269"/>
    </location>
</feature>
<gene>
    <name evidence="2" type="ORF">F2Q69_00057244</name>
</gene>
<evidence type="ECO:0000313" key="3">
    <source>
        <dbReference type="Proteomes" id="UP000712600"/>
    </source>
</evidence>
<proteinExistence type="predicted"/>
<dbReference type="AlphaFoldDB" id="A0A8S9N057"/>
<dbReference type="EMBL" id="QGKX02002183">
    <property type="protein sequence ID" value="KAF3486667.1"/>
    <property type="molecule type" value="Genomic_DNA"/>
</dbReference>